<feature type="domain" description="Response regulatory" evidence="3">
    <location>
        <begin position="5"/>
        <end position="119"/>
    </location>
</feature>
<comment type="caution">
    <text evidence="4">The sequence shown here is derived from an EMBL/GenBank/DDBJ whole genome shotgun (WGS) entry which is preliminary data.</text>
</comment>
<evidence type="ECO:0000256" key="1">
    <source>
        <dbReference type="ARBA" id="ARBA00022553"/>
    </source>
</evidence>
<dbReference type="PANTHER" id="PTHR44591">
    <property type="entry name" value="STRESS RESPONSE REGULATOR PROTEIN 1"/>
    <property type="match status" value="1"/>
</dbReference>
<proteinExistence type="predicted"/>
<accession>A0ABT6FGW9</accession>
<dbReference type="PANTHER" id="PTHR44591:SF3">
    <property type="entry name" value="RESPONSE REGULATORY DOMAIN-CONTAINING PROTEIN"/>
    <property type="match status" value="1"/>
</dbReference>
<dbReference type="Gene3D" id="3.40.50.2300">
    <property type="match status" value="1"/>
</dbReference>
<protein>
    <submittedName>
        <fullName evidence="4">Response regulator</fullName>
    </submittedName>
</protein>
<dbReference type="RefSeq" id="WP_277863042.1">
    <property type="nucleotide sequence ID" value="NZ_JARRAG010000002.1"/>
</dbReference>
<evidence type="ECO:0000313" key="5">
    <source>
        <dbReference type="Proteomes" id="UP001216907"/>
    </source>
</evidence>
<name>A0ABT6FGW9_9BACT</name>
<dbReference type="InterPro" id="IPR001789">
    <property type="entry name" value="Sig_transdc_resp-reg_receiver"/>
</dbReference>
<dbReference type="InterPro" id="IPR050595">
    <property type="entry name" value="Bact_response_regulator"/>
</dbReference>
<keyword evidence="5" id="KW-1185">Reference proteome</keyword>
<feature type="modified residue" description="4-aspartylphosphate" evidence="2">
    <location>
        <position position="54"/>
    </location>
</feature>
<keyword evidence="1 2" id="KW-0597">Phosphoprotein</keyword>
<sequence>MRPTRVLIVDDNRDAADLAVMLLTAEGLQAEAVYNGFDALRADKTFRPDVVLLDLGLPGMDGYQVAEALNREQPPPFVVAMSGYAEDQAGGAARASGCSRYLVKPVDIEAMLKLVRGAPARES</sequence>
<evidence type="ECO:0000256" key="2">
    <source>
        <dbReference type="PROSITE-ProRule" id="PRU00169"/>
    </source>
</evidence>
<reference evidence="4 5" key="1">
    <citation type="submission" date="2023-03" db="EMBL/GenBank/DDBJ databases">
        <title>Paludisphaera mucosa sp. nov. a novel planctomycete from northern fen.</title>
        <authorList>
            <person name="Ivanova A."/>
        </authorList>
    </citation>
    <scope>NUCLEOTIDE SEQUENCE [LARGE SCALE GENOMIC DNA]</scope>
    <source>
        <strain evidence="4 5">Pla2</strain>
    </source>
</reference>
<dbReference type="EMBL" id="JARRAG010000002">
    <property type="protein sequence ID" value="MDG3006749.1"/>
    <property type="molecule type" value="Genomic_DNA"/>
</dbReference>
<gene>
    <name evidence="4" type="ORF">PZE19_23515</name>
</gene>
<evidence type="ECO:0000313" key="4">
    <source>
        <dbReference type="EMBL" id="MDG3006749.1"/>
    </source>
</evidence>
<evidence type="ECO:0000259" key="3">
    <source>
        <dbReference type="PROSITE" id="PS50110"/>
    </source>
</evidence>
<dbReference type="Pfam" id="PF00072">
    <property type="entry name" value="Response_reg"/>
    <property type="match status" value="1"/>
</dbReference>
<dbReference type="SUPFAM" id="SSF52172">
    <property type="entry name" value="CheY-like"/>
    <property type="match status" value="1"/>
</dbReference>
<dbReference type="SMART" id="SM00448">
    <property type="entry name" value="REC"/>
    <property type="match status" value="1"/>
</dbReference>
<organism evidence="4 5">
    <name type="scientific">Paludisphaera mucosa</name>
    <dbReference type="NCBI Taxonomy" id="3030827"/>
    <lineage>
        <taxon>Bacteria</taxon>
        <taxon>Pseudomonadati</taxon>
        <taxon>Planctomycetota</taxon>
        <taxon>Planctomycetia</taxon>
        <taxon>Isosphaerales</taxon>
        <taxon>Isosphaeraceae</taxon>
        <taxon>Paludisphaera</taxon>
    </lineage>
</organism>
<dbReference type="Proteomes" id="UP001216907">
    <property type="component" value="Unassembled WGS sequence"/>
</dbReference>
<dbReference type="PROSITE" id="PS50110">
    <property type="entry name" value="RESPONSE_REGULATORY"/>
    <property type="match status" value="1"/>
</dbReference>
<dbReference type="InterPro" id="IPR011006">
    <property type="entry name" value="CheY-like_superfamily"/>
</dbReference>